<dbReference type="EMBL" id="JANBUO010000014">
    <property type="protein sequence ID" value="KAJ2809005.1"/>
    <property type="molecule type" value="Genomic_DNA"/>
</dbReference>
<organism evidence="2 3">
    <name type="scientific">Coemansia guatemalensis</name>
    <dbReference type="NCBI Taxonomy" id="2761395"/>
    <lineage>
        <taxon>Eukaryota</taxon>
        <taxon>Fungi</taxon>
        <taxon>Fungi incertae sedis</taxon>
        <taxon>Zoopagomycota</taxon>
        <taxon>Kickxellomycotina</taxon>
        <taxon>Kickxellomycetes</taxon>
        <taxon>Kickxellales</taxon>
        <taxon>Kickxellaceae</taxon>
        <taxon>Coemansia</taxon>
    </lineage>
</organism>
<feature type="region of interest" description="Disordered" evidence="1">
    <location>
        <begin position="121"/>
        <end position="157"/>
    </location>
</feature>
<protein>
    <submittedName>
        <fullName evidence="2">Uncharacterized protein</fullName>
    </submittedName>
</protein>
<dbReference type="OrthoDB" id="5582564at2759"/>
<name>A0A9W8LVU3_9FUNG</name>
<gene>
    <name evidence="2" type="ORF">H4R20_000473</name>
</gene>
<sequence>MTGGTPKKSSRCLGKLPELLRPGSVDSQDNLSTLDVSSVREIPETPFVDADGELMNDQEEKESDPVYQQVQGLEDAMWNVQNDIGDLKELNRTRNRQLDKHEQMLERLTTMMADVAKLVSDKGSPNIQGSDQLVEPTKETPVPGSKSQAKPEGNQRTFSLGHRDWVAQLEKEAQTAEFNPSDDAKTPRPPTTPVVAQIRLPAGLPTFGAGLSTDIPDVIDYANLMETRLYSANLKPDDFGCHAVTATVGPRLSNQVMRHATFKGNSPNWHTTVYWLLKLAPKAMLETEAQMLLEETHLHHFDSAAEFVSAFEALRFHAGPRLGKENVMELLF</sequence>
<evidence type="ECO:0000256" key="1">
    <source>
        <dbReference type="SAM" id="MobiDB-lite"/>
    </source>
</evidence>
<dbReference type="Proteomes" id="UP001140094">
    <property type="component" value="Unassembled WGS sequence"/>
</dbReference>
<accession>A0A9W8LVU3</accession>
<comment type="caution">
    <text evidence="2">The sequence shown here is derived from an EMBL/GenBank/DDBJ whole genome shotgun (WGS) entry which is preliminary data.</text>
</comment>
<reference evidence="2" key="1">
    <citation type="submission" date="2022-07" db="EMBL/GenBank/DDBJ databases">
        <title>Phylogenomic reconstructions and comparative analyses of Kickxellomycotina fungi.</title>
        <authorList>
            <person name="Reynolds N.K."/>
            <person name="Stajich J.E."/>
            <person name="Barry K."/>
            <person name="Grigoriev I.V."/>
            <person name="Crous P."/>
            <person name="Smith M.E."/>
        </authorList>
    </citation>
    <scope>NUCLEOTIDE SEQUENCE</scope>
    <source>
        <strain evidence="2">NRRL 1565</strain>
    </source>
</reference>
<evidence type="ECO:0000313" key="2">
    <source>
        <dbReference type="EMBL" id="KAJ2809005.1"/>
    </source>
</evidence>
<feature type="compositionally biased region" description="Polar residues" evidence="1">
    <location>
        <begin position="25"/>
        <end position="36"/>
    </location>
</feature>
<keyword evidence="3" id="KW-1185">Reference proteome</keyword>
<dbReference type="AlphaFoldDB" id="A0A9W8LVU3"/>
<feature type="region of interest" description="Disordered" evidence="1">
    <location>
        <begin position="1"/>
        <end position="66"/>
    </location>
</feature>
<feature type="compositionally biased region" description="Acidic residues" evidence="1">
    <location>
        <begin position="50"/>
        <end position="62"/>
    </location>
</feature>
<proteinExistence type="predicted"/>
<evidence type="ECO:0000313" key="3">
    <source>
        <dbReference type="Proteomes" id="UP001140094"/>
    </source>
</evidence>